<feature type="compositionally biased region" description="Polar residues" evidence="1">
    <location>
        <begin position="31"/>
        <end position="40"/>
    </location>
</feature>
<evidence type="ECO:0000313" key="2">
    <source>
        <dbReference type="EMBL" id="SFL02713.1"/>
    </source>
</evidence>
<gene>
    <name evidence="2" type="ORF">SAMN04487950_2032</name>
</gene>
<evidence type="ECO:0000256" key="1">
    <source>
        <dbReference type="SAM" id="MobiDB-lite"/>
    </source>
</evidence>
<dbReference type="STRING" id="553466.SAMN04487950_2032"/>
<dbReference type="Proteomes" id="UP000199607">
    <property type="component" value="Unassembled WGS sequence"/>
</dbReference>
<evidence type="ECO:0000313" key="3">
    <source>
        <dbReference type="Proteomes" id="UP000199607"/>
    </source>
</evidence>
<reference evidence="3" key="1">
    <citation type="submission" date="2016-10" db="EMBL/GenBank/DDBJ databases">
        <authorList>
            <person name="Varghese N."/>
            <person name="Submissions S."/>
        </authorList>
    </citation>
    <scope>NUCLEOTIDE SEQUENCE [LARGE SCALE GENOMIC DNA]</scope>
    <source>
        <strain evidence="3">CGMCC 1.7738</strain>
    </source>
</reference>
<organism evidence="2 3">
    <name type="scientific">Halogranum rubrum</name>
    <dbReference type="NCBI Taxonomy" id="553466"/>
    <lineage>
        <taxon>Archaea</taxon>
        <taxon>Methanobacteriati</taxon>
        <taxon>Methanobacteriota</taxon>
        <taxon>Stenosarchaea group</taxon>
        <taxon>Halobacteria</taxon>
        <taxon>Halobacteriales</taxon>
        <taxon>Haloferacaceae</taxon>
    </lineage>
</organism>
<keyword evidence="3" id="KW-1185">Reference proteome</keyword>
<proteinExistence type="predicted"/>
<sequence>MSMGNYLGPKTYYTAMAAKRPRLGVNHVTVVPSNFDSSPNVDDETDADADE</sequence>
<dbReference type="AlphaFoldDB" id="A0A1I4EBQ9"/>
<protein>
    <submittedName>
        <fullName evidence="2">Uncharacterized protein</fullName>
    </submittedName>
</protein>
<accession>A0A1I4EBQ9</accession>
<dbReference type="EMBL" id="FOTC01000002">
    <property type="protein sequence ID" value="SFL02713.1"/>
    <property type="molecule type" value="Genomic_DNA"/>
</dbReference>
<name>A0A1I4EBQ9_9EURY</name>
<feature type="compositionally biased region" description="Acidic residues" evidence="1">
    <location>
        <begin position="41"/>
        <end position="51"/>
    </location>
</feature>
<feature type="region of interest" description="Disordered" evidence="1">
    <location>
        <begin position="30"/>
        <end position="51"/>
    </location>
</feature>